<dbReference type="EMBL" id="HF679134">
    <property type="protein sequence ID" value="CCU56309.1"/>
    <property type="molecule type" value="Genomic_DNA"/>
</dbReference>
<dbReference type="GeneID" id="15613733"/>
<protein>
    <submittedName>
        <fullName evidence="1">Uncharacterized protein</fullName>
    </submittedName>
</protein>
<dbReference type="RefSeq" id="YP_008003628.1">
    <property type="nucleotide sequence ID" value="NC_021246.1"/>
</dbReference>
<dbReference type="Proteomes" id="UP000792671">
    <property type="component" value="Genome"/>
</dbReference>
<gene>
    <name evidence="1" type="ORF">MYSEV_111</name>
</gene>
<organism evidence="1 2">
    <name type="scientific">Mythimna separata entomopoxvirus 'L'</name>
    <dbReference type="NCBI Taxonomy" id="1293572"/>
    <lineage>
        <taxon>Viruses</taxon>
        <taxon>Varidnaviria</taxon>
        <taxon>Bamfordvirae</taxon>
        <taxon>Nucleocytoviricota</taxon>
        <taxon>Pokkesviricetes</taxon>
        <taxon>Chitovirales</taxon>
        <taxon>Poxviridae</taxon>
        <taxon>Entomopoxvirinae</taxon>
        <taxon>Betaentomopoxvirus</taxon>
        <taxon>Betaentomopoxvirus mseparata</taxon>
        <taxon>Mythimna separata entomopoxvirus</taxon>
    </lineage>
</organism>
<sequence length="130" mass="14062">MSYCTGYSDDIVMEYRVPIKTNVNVQSGTITSKANTYGNPPRSNCNSCSNGYSSNGYSSNGYSSNGYGGSNAGYNNGVGGYTSAYSSNTVRTVGNNWDNNPSCVVETRGNNRYRTCYYRDGTSTIETYPV</sequence>
<proteinExistence type="predicted"/>
<accession>A0A916KQ33</accession>
<reference evidence="1 2" key="1">
    <citation type="journal article" date="2013" name="J. Virol.">
        <title>New Insights into the Evolution of Entomopoxvirinae from the Complete Genome Sequences of Four Entomopoxviruses Infecting Adoxophyes honmai, Choristoneura biennis, Choristoneura rosaceana, and Mythimna separata.</title>
        <authorList>
            <person name="Theze J."/>
            <person name="Takatsuka J."/>
            <person name="Li Z."/>
            <person name="Gallais J."/>
            <person name="Doucet D."/>
            <person name="Arif B."/>
            <person name="Nakai M."/>
            <person name="Herniou E.A."/>
        </authorList>
    </citation>
    <scope>NUCLEOTIDE SEQUENCE [LARGE SCALE GENOMIC DNA]</scope>
</reference>
<name>A0A916KQ33_9POXV</name>
<dbReference type="OrthoDB" id="25789at10239"/>
<evidence type="ECO:0000313" key="1">
    <source>
        <dbReference type="EMBL" id="CCU56309.1"/>
    </source>
</evidence>
<evidence type="ECO:0000313" key="2">
    <source>
        <dbReference type="Proteomes" id="UP000792671"/>
    </source>
</evidence>
<dbReference type="KEGG" id="vg:15613733"/>
<keyword evidence="2" id="KW-1185">Reference proteome</keyword>